<name>A0ABY8SCI5_9GAMM</name>
<evidence type="ECO:0000313" key="4">
    <source>
        <dbReference type="EMBL" id="WHP82383.1"/>
    </source>
</evidence>
<organism evidence="4 5">
    <name type="scientific">Edwardsiella anguillarum</name>
    <dbReference type="NCBI Taxonomy" id="1821960"/>
    <lineage>
        <taxon>Bacteria</taxon>
        <taxon>Pseudomonadati</taxon>
        <taxon>Pseudomonadota</taxon>
        <taxon>Gammaproteobacteria</taxon>
        <taxon>Enterobacterales</taxon>
        <taxon>Hafniaceae</taxon>
        <taxon>Edwardsiella</taxon>
    </lineage>
</organism>
<dbReference type="Proteomes" id="UP001238370">
    <property type="component" value="Chromosome"/>
</dbReference>
<keyword evidence="2" id="KW-0238">DNA-binding</keyword>
<evidence type="ECO:0000256" key="2">
    <source>
        <dbReference type="ARBA" id="ARBA00023125"/>
    </source>
</evidence>
<dbReference type="Pfam" id="PF03589">
    <property type="entry name" value="Antiterm"/>
    <property type="match status" value="2"/>
</dbReference>
<keyword evidence="5" id="KW-1185">Reference proteome</keyword>
<reference evidence="4 5" key="1">
    <citation type="submission" date="2022-03" db="EMBL/GenBank/DDBJ databases">
        <title>Survey of Intraspecific Variation of Edwardsiella anguillarum Isolates from Non-Anguillid Fish Host Originating from Varied Geographic Locations.</title>
        <authorList>
            <person name="Armwood A.R."/>
            <person name="Woodyard E."/>
            <person name="Waldbieser G.C."/>
            <person name="Camus A.C."/>
            <person name="Divya D."/>
            <person name="Tekedar H."/>
            <person name="Soto E."/>
            <person name="Stein C."/>
            <person name="Ucko M."/>
            <person name="Ware C."/>
            <person name="Griffin M.J."/>
        </authorList>
    </citation>
    <scope>NUCLEOTIDE SEQUENCE [LARGE SCALE GENOMIC DNA]</scope>
    <source>
        <strain evidence="4 5">R18-35-2</strain>
    </source>
</reference>
<dbReference type="Gene3D" id="1.10.274.110">
    <property type="match status" value="2"/>
</dbReference>
<dbReference type="InterPro" id="IPR038500">
    <property type="entry name" value="Antitermination_sf"/>
</dbReference>
<evidence type="ECO:0000256" key="3">
    <source>
        <dbReference type="ARBA" id="ARBA00023163"/>
    </source>
</evidence>
<dbReference type="EMBL" id="CP094302">
    <property type="protein sequence ID" value="WHP82383.1"/>
    <property type="molecule type" value="Genomic_DNA"/>
</dbReference>
<dbReference type="GeneID" id="33941465"/>
<gene>
    <name evidence="4" type="ORF">MQ095_11240</name>
</gene>
<proteinExistence type="inferred from homology"/>
<accession>A0ABY8SCI5</accession>
<dbReference type="InterPro" id="IPR036410">
    <property type="entry name" value="HSP_DnaJ_Cys-rich_dom_sf"/>
</dbReference>
<dbReference type="InterPro" id="IPR003222">
    <property type="entry name" value="Antitermntn"/>
</dbReference>
<evidence type="ECO:0000256" key="1">
    <source>
        <dbReference type="ARBA" id="ARBA00023015"/>
    </source>
</evidence>
<protein>
    <submittedName>
        <fullName evidence="4">Antitermination protein</fullName>
    </submittedName>
</protein>
<keyword evidence="3" id="KW-0804">Transcription</keyword>
<sequence>MNLENAVKFFAPKTPSLSDAPRATATDSLTGTDVMAAMGMCQSSAEFGFSAFMGKVGVSVADRDRAVQLLTQFGMKQCDKVAAIRKLPPTVKAKVIATLAAFAYRDYCRSAAGQELCDCCNGHGMIYRQEDVVKHPGYGSTSAKVVTERVGRMCRKCGGKGVVSAVCNDCRGRRVAIDRKETERQGVPVQCSCKRCGGRGYRRLPVAKAYQAISHYINGLPETSWRNSYKPLYERMVVECDRQETIADQQLKKITR</sequence>
<dbReference type="SUPFAM" id="SSF57938">
    <property type="entry name" value="DnaJ/Hsp40 cysteine-rich domain"/>
    <property type="match status" value="1"/>
</dbReference>
<evidence type="ECO:0000313" key="5">
    <source>
        <dbReference type="Proteomes" id="UP001238370"/>
    </source>
</evidence>
<dbReference type="HAMAP" id="MF_04158">
    <property type="entry name" value="Antitermination_lambda"/>
    <property type="match status" value="1"/>
</dbReference>
<keyword evidence="1" id="KW-0805">Transcription regulation</keyword>
<dbReference type="RefSeq" id="WP_034165351.1">
    <property type="nucleotide sequence ID" value="NZ_CP094302.2"/>
</dbReference>